<evidence type="ECO:0000256" key="2">
    <source>
        <dbReference type="ARBA" id="ARBA00006785"/>
    </source>
</evidence>
<dbReference type="GO" id="GO:0016301">
    <property type="term" value="F:kinase activity"/>
    <property type="evidence" value="ECO:0007669"/>
    <property type="project" value="UniProtKB-UniRule"/>
</dbReference>
<name>A0A8H2VBM9_9SACH</name>
<dbReference type="AlphaFoldDB" id="A0A8H2VBM9"/>
<dbReference type="PANTHER" id="PTHR13622:SF8">
    <property type="entry name" value="THIAMIN PYROPHOSPHOKINASE 1"/>
    <property type="match status" value="1"/>
</dbReference>
<dbReference type="GO" id="GO:0005524">
    <property type="term" value="F:ATP binding"/>
    <property type="evidence" value="ECO:0007669"/>
    <property type="project" value="UniProtKB-UniRule"/>
</dbReference>
<dbReference type="EC" id="2.7.6.2" evidence="7"/>
<keyword evidence="3 7" id="KW-0808">Transferase</keyword>
<evidence type="ECO:0000313" key="10">
    <source>
        <dbReference type="Proteomes" id="UP000644660"/>
    </source>
</evidence>
<dbReference type="UniPathway" id="UPA00060">
    <property type="reaction ID" value="UER00597"/>
</dbReference>
<protein>
    <recommendedName>
        <fullName evidence="7">Thiamine pyrophosphokinase</fullName>
        <ecNumber evidence="7">2.7.6.2</ecNumber>
    </recommendedName>
</protein>
<evidence type="ECO:0000256" key="4">
    <source>
        <dbReference type="ARBA" id="ARBA00022741"/>
    </source>
</evidence>
<dbReference type="OrthoDB" id="25149at2759"/>
<reference evidence="9 10" key="1">
    <citation type="submission" date="2020-05" db="EMBL/GenBank/DDBJ databases">
        <authorList>
            <person name="Casaregola S."/>
            <person name="Devillers H."/>
            <person name="Grondin C."/>
        </authorList>
    </citation>
    <scope>NUCLEOTIDE SEQUENCE [LARGE SCALE GENOMIC DNA]</scope>
    <source>
        <strain evidence="9 10">CLIB 1767</strain>
    </source>
</reference>
<keyword evidence="6 7" id="KW-0067">ATP-binding</keyword>
<evidence type="ECO:0000256" key="1">
    <source>
        <dbReference type="ARBA" id="ARBA00005078"/>
    </source>
</evidence>
<dbReference type="RefSeq" id="XP_041404305.1">
    <property type="nucleotide sequence ID" value="XM_041548371.1"/>
</dbReference>
<comment type="pathway">
    <text evidence="1 7">Cofactor biosynthesis; thiamine diphosphate biosynthesis; thiamine diphosphate from thiamine: step 1/1.</text>
</comment>
<keyword evidence="5 7" id="KW-0418">Kinase</keyword>
<dbReference type="InterPro" id="IPR006282">
    <property type="entry name" value="Thi_PPkinase"/>
</dbReference>
<dbReference type="PANTHER" id="PTHR13622">
    <property type="entry name" value="THIAMIN PYROPHOSPHOKINASE"/>
    <property type="match status" value="1"/>
</dbReference>
<dbReference type="Gene3D" id="2.60.120.320">
    <property type="entry name" value="Thiamin pyrophosphokinase, thiamin-binding domain"/>
    <property type="match status" value="1"/>
</dbReference>
<dbReference type="Pfam" id="PF04265">
    <property type="entry name" value="TPK_B1_binding"/>
    <property type="match status" value="1"/>
</dbReference>
<evidence type="ECO:0000259" key="8">
    <source>
        <dbReference type="SMART" id="SM00983"/>
    </source>
</evidence>
<dbReference type="GO" id="GO:0004788">
    <property type="term" value="F:thiamine diphosphokinase activity"/>
    <property type="evidence" value="ECO:0007669"/>
    <property type="project" value="UniProtKB-UniRule"/>
</dbReference>
<dbReference type="SMART" id="SM00983">
    <property type="entry name" value="TPK_B1_binding"/>
    <property type="match status" value="1"/>
</dbReference>
<comment type="catalytic activity">
    <reaction evidence="7">
        <text>thiamine + ATP = thiamine diphosphate + AMP + H(+)</text>
        <dbReference type="Rhea" id="RHEA:11576"/>
        <dbReference type="ChEBI" id="CHEBI:15378"/>
        <dbReference type="ChEBI" id="CHEBI:18385"/>
        <dbReference type="ChEBI" id="CHEBI:30616"/>
        <dbReference type="ChEBI" id="CHEBI:58937"/>
        <dbReference type="ChEBI" id="CHEBI:456215"/>
    </reaction>
</comment>
<dbReference type="Gene3D" id="3.40.50.10240">
    <property type="entry name" value="Thiamin pyrophosphokinase, catalytic domain"/>
    <property type="match status" value="1"/>
</dbReference>
<dbReference type="InterPro" id="IPR016966">
    <property type="entry name" value="Thiamin_pyrophosphokinase_euk"/>
</dbReference>
<dbReference type="CDD" id="cd07995">
    <property type="entry name" value="TPK"/>
    <property type="match status" value="1"/>
</dbReference>
<dbReference type="InterPro" id="IPR036371">
    <property type="entry name" value="TPK_B1-bd_sf"/>
</dbReference>
<dbReference type="Pfam" id="PF04263">
    <property type="entry name" value="TPK_catalytic"/>
    <property type="match status" value="1"/>
</dbReference>
<dbReference type="SUPFAM" id="SSF63999">
    <property type="entry name" value="Thiamin pyrophosphokinase, catalytic domain"/>
    <property type="match status" value="1"/>
</dbReference>
<dbReference type="InterPro" id="IPR007371">
    <property type="entry name" value="TPK_catalytic"/>
</dbReference>
<evidence type="ECO:0000256" key="3">
    <source>
        <dbReference type="ARBA" id="ARBA00022679"/>
    </source>
</evidence>
<comment type="caution">
    <text evidence="9">The sequence shown here is derived from an EMBL/GenBank/DDBJ whole genome shotgun (WGS) entry which is preliminary data.</text>
</comment>
<evidence type="ECO:0000256" key="6">
    <source>
        <dbReference type="ARBA" id="ARBA00022840"/>
    </source>
</evidence>
<dbReference type="GO" id="GO:0030975">
    <property type="term" value="F:thiamine binding"/>
    <property type="evidence" value="ECO:0007669"/>
    <property type="project" value="UniProtKB-UniRule"/>
</dbReference>
<dbReference type="Proteomes" id="UP000644660">
    <property type="component" value="Unassembled WGS sequence"/>
</dbReference>
<accession>A0A8H2VBM9</accession>
<proteinExistence type="inferred from homology"/>
<keyword evidence="4 7" id="KW-0547">Nucleotide-binding</keyword>
<evidence type="ECO:0000313" key="9">
    <source>
        <dbReference type="EMBL" id="CAB4252267.1"/>
    </source>
</evidence>
<evidence type="ECO:0000256" key="5">
    <source>
        <dbReference type="ARBA" id="ARBA00022777"/>
    </source>
</evidence>
<dbReference type="GeneID" id="64855391"/>
<dbReference type="GO" id="GO:0009229">
    <property type="term" value="P:thiamine diphosphate biosynthetic process"/>
    <property type="evidence" value="ECO:0007669"/>
    <property type="project" value="UniProtKB-UniRule"/>
</dbReference>
<keyword evidence="10" id="KW-1185">Reference proteome</keyword>
<evidence type="ECO:0000256" key="7">
    <source>
        <dbReference type="PIRNR" id="PIRNR031057"/>
    </source>
</evidence>
<comment type="similarity">
    <text evidence="2 7">Belongs to the thiamine pyrophosphokinase family.</text>
</comment>
<dbReference type="EMBL" id="CAEFZW010000001">
    <property type="protein sequence ID" value="CAB4252267.1"/>
    <property type="molecule type" value="Genomic_DNA"/>
</dbReference>
<dbReference type="InterPro" id="IPR036759">
    <property type="entry name" value="TPK_catalytic_sf"/>
</dbReference>
<dbReference type="GO" id="GO:0006772">
    <property type="term" value="P:thiamine metabolic process"/>
    <property type="evidence" value="ECO:0007669"/>
    <property type="project" value="InterPro"/>
</dbReference>
<dbReference type="InterPro" id="IPR007373">
    <property type="entry name" value="Thiamin_PyroPKinase_B1-bd"/>
</dbReference>
<gene>
    <name evidence="9" type="ORF">KABA2_01S09768</name>
</gene>
<feature type="domain" description="Thiamin pyrophosphokinase thiamin-binding" evidence="8">
    <location>
        <begin position="246"/>
        <end position="324"/>
    </location>
</feature>
<dbReference type="SUPFAM" id="SSF63862">
    <property type="entry name" value="Thiamin pyrophosphokinase, substrate-binding domain"/>
    <property type="match status" value="1"/>
</dbReference>
<dbReference type="PIRSF" id="PIRSF031057">
    <property type="entry name" value="Thiamin_pyrophosphokinase"/>
    <property type="match status" value="1"/>
</dbReference>
<sequence>MSEEQCIEREDRFDIDETVYRNFNIKNKINIWHDIFNCSQAQVGDTLLILNQRIDTPFVVFKRLWEARPIHVCADGATNRLYEYLQEQQKFHELSGDVIREKYLPDFIVGDLDSITDDVRQYYSERGVVILEQHSQYATDFTKCLKLILLNANSKTFNNFLQNKKQEENLGIDSSHGLLDMCDDLRQHHTVLPHRVNVLALGAIGGRFDQTINSITELYNARRDNPEMTLTFLTDTDIIMLVASGGTSIEYSNPPLLPTNKVFRDYVLGNCGLLPIGEEVIVSQTYGLKWDVINWPSSIRSGRVSSNNRFASRDKCYIESDRDIVMNIEYYPDKLAEYVSM</sequence>
<organism evidence="9 10">
    <name type="scientific">Maudiozyma barnettii</name>
    <dbReference type="NCBI Taxonomy" id="61262"/>
    <lineage>
        <taxon>Eukaryota</taxon>
        <taxon>Fungi</taxon>
        <taxon>Dikarya</taxon>
        <taxon>Ascomycota</taxon>
        <taxon>Saccharomycotina</taxon>
        <taxon>Saccharomycetes</taxon>
        <taxon>Saccharomycetales</taxon>
        <taxon>Saccharomycetaceae</taxon>
        <taxon>Maudiozyma</taxon>
    </lineage>
</organism>